<feature type="compositionally biased region" description="Basic and acidic residues" evidence="2">
    <location>
        <begin position="78"/>
        <end position="102"/>
    </location>
</feature>
<feature type="compositionally biased region" description="Polar residues" evidence="2">
    <location>
        <begin position="1278"/>
        <end position="1295"/>
    </location>
</feature>
<keyword evidence="1" id="KW-0175">Coiled coil</keyword>
<feature type="region of interest" description="Disordered" evidence="2">
    <location>
        <begin position="184"/>
        <end position="231"/>
    </location>
</feature>
<accession>A0AAJ7RAI9</accession>
<dbReference type="RefSeq" id="XP_024937007.1">
    <property type="nucleotide sequence ID" value="XM_025081239.1"/>
</dbReference>
<feature type="region of interest" description="Disordered" evidence="2">
    <location>
        <begin position="75"/>
        <end position="111"/>
    </location>
</feature>
<feature type="region of interest" description="Disordered" evidence="2">
    <location>
        <begin position="1600"/>
        <end position="1646"/>
    </location>
</feature>
<feature type="compositionally biased region" description="Polar residues" evidence="2">
    <location>
        <begin position="1237"/>
        <end position="1250"/>
    </location>
</feature>
<dbReference type="RefSeq" id="XP_024937008.1">
    <property type="nucleotide sequence ID" value="XM_025081240.1"/>
</dbReference>
<feature type="region of interest" description="Disordered" evidence="2">
    <location>
        <begin position="1486"/>
        <end position="1551"/>
    </location>
</feature>
<feature type="compositionally biased region" description="Basic and acidic residues" evidence="2">
    <location>
        <begin position="1387"/>
        <end position="1422"/>
    </location>
</feature>
<gene>
    <name evidence="4 5" type="primary">LOC107263885</name>
</gene>
<dbReference type="GeneID" id="107263885"/>
<feature type="region of interest" description="Disordered" evidence="2">
    <location>
        <begin position="1380"/>
        <end position="1435"/>
    </location>
</feature>
<evidence type="ECO:0000313" key="4">
    <source>
        <dbReference type="RefSeq" id="XP_024937007.1"/>
    </source>
</evidence>
<feature type="compositionally biased region" description="Basic and acidic residues" evidence="2">
    <location>
        <begin position="1533"/>
        <end position="1551"/>
    </location>
</feature>
<evidence type="ECO:0000256" key="1">
    <source>
        <dbReference type="SAM" id="Coils"/>
    </source>
</evidence>
<sequence length="2190" mass="247587">MISKKKPERGKSVTRKSCGKGILCNATAQFVRSETRDLLKNRTWNTPKGIGSLQKNKKAHSNLTISDSVSAGMSINKKFPERQSPERQRDNLSYRGKLHDAPKGTTQKPQYARAKPYLPQNQQRIYSEADFTENRQSTKPLLENTNINNHDAVFMLRKEIDDWKHQEALTSKIENKLIRIESTKPKSIGREKSDQPNSYMSTMSNEKPSSVQKGTAQVHSSRFMADHESPPATSFHDRCLPSCCCTNHHGCSTCTNCTGNHCHRTSAANYRSLTAGISGLASDRFQNINDQPDHQRSGRHLTGITGYSLDDYLINSQEKESSCSLALGSPVSPALSPETVDVLQNAERLVKDAQRQIMEVSYKTHLSPIQENGTGSTTRPPLDDNLLYLHELVAAKFNEANASNRNYRKIPSVGSVDVQSKEFPKLQEDQIPVKESQSFLEKKYELPSDKYSESSSRTKQKKPMAKEEDTFFERFQSDCTTSVDAFSATTLPPRRQPENGISTSSRNPQDSNTGVFRVNEGDRRSRMKFQIQRGPQVDIQRELTIQSVDNIHISPDPSSVPVYKNVATYEFQHETIRNNNLQKSKIPSATFIDIHQQPLSSRAKDFDAEMVGNKPLDQVDAKEHVEAVIAPEENIIANPPMDNLVAVGSEEIEIPEEKIVENNLDVDETKAVNSNLVENVNLQFDNEETALKTDGEDEALIKEITYKVSQKDVFYLQDPLSNEEFDLDNINLQAPNIIDLDKVLQVYSRSIDHIVRGTQKLSELLERRTRFEISSNQGKLHSNDKYILSPSTETLMTSLNLPNPLSEFKYPKITMNLECMKNPVFKENMDDHYVETCAMQNPSTRCKAITTKNVTENINESCQAIANSDCDQGPLDVTSNRNFVLTVGDSMKSNRNTRPWSVPIVIPANEKSLITSTRNDIHLDSNESTQYAKYDITSEEKGKLESKSTLEKLILVKQDKEKPSENLLSDFSAQLDKLLHVDSSFCRELKSNTGSSYNIHSNENAEFDTGAFSLLTSFRKPNSQDMNADTKNELTCTSEDGTDEDDEAHMVEQVLEALKHSSKAVDEFVTWLLDKKESNIGQDVTRILQKTTISPLIMDRFLFAIRQETTRTNVLSEEKIADNELRLTLGDWRKIYDLAKYFSQIAEKSEAHVFDAREPIARRDLSCVEDESYVKVSVENKKDLENLSAMKWLKEGKSIAPITDIYRKNITDNKVDFIKVHKHQRDQNIDSKLIKTNYKNSSEKSVSSRTGKSESQDKRIPQESVKELKQDPVKAKNSILTQTKRSDTTNDTSTEQNEKGTKENDFKNSLVTRCIRKKCPSIPSESVKEKVIKVATDIGTQIETPREEKSTSCNSKSIQQKDNLSKTTEECITYSPSTSAETISDFTNDHVSRKTESRIDTESSKDRSHEGKKVEDTAEKSGESQPIRYVDKSTSFSSKKVNYEKKIDTLAQDNAVEVQAEDELQNKNNVKSVSVPCGANQNLCFTEAPLENKSPVKSITRDSYKTKAKPDEGDALVNSDKQKSSGNQAKGSDNIEAKKSERSPEDKDDCQKNCLRDEKCKMICDNDGDDDDSKKRSQQPTTDSCEKNYQPCCKPLKVSNNSYHKKDESSEPITSAKQERSKRRLSWKEVDNKDDKTNNPKEKLSMTPKISYGVQKKDFQVFQCSKECTNDENCVFVCTPFHTSSLVDNDLAPPDPDHERFRSSVVRESEQEKERKLMLELRDAQENIKIEQDKARKAMAKLSELKKHRTPPEELYSGDVSVKGCERSQKSANQNKNASELTVIFTRTEDEHEKKPARVPSVIQEISSSSQGSDDVPPIGQQKRRFTVPINHISPSFDVPTNIHNDGEHVQYEDNNGIFDARSPGKRLISEKGLHNPSFSHSRQRRRQTIEAEYFEMPSSNSDENRELKAKEWLNKRKPFTSVSISENIARRFDKTQRGMDSNVGFAFVSNEKPFSTMKGLEHLFECCTAEKDLQVQSGCFKTSYQQNKRMEDCKFHDSLKYNEIFQDSVHKSVSDDIHEKDYSSTKQAVCAKPEIIAHFLGRRKLEDVKIERIKRNSSSESCDKFDPCSSVYIGSTNRTSNMLDHLKLCLVPTNAETFLTLKNVNDIHFQNITGYPLKPNEPSSATCSEGELYMPSSCSYSFGEIRVSRKSKTGGKVFKRADGMTIFVTSSALPSSDESSLESDSLGEI</sequence>
<feature type="compositionally biased region" description="Polar residues" evidence="2">
    <location>
        <begin position="195"/>
        <end position="220"/>
    </location>
</feature>
<reference evidence="4 5" key="1">
    <citation type="submission" date="2025-04" db="UniProtKB">
        <authorList>
            <consortium name="RefSeq"/>
        </authorList>
    </citation>
    <scope>IDENTIFICATION</scope>
</reference>
<proteinExistence type="predicted"/>
<evidence type="ECO:0000313" key="5">
    <source>
        <dbReference type="RefSeq" id="XP_024937008.1"/>
    </source>
</evidence>
<organism evidence="3 4">
    <name type="scientific">Cephus cinctus</name>
    <name type="common">Wheat stem sawfly</name>
    <dbReference type="NCBI Taxonomy" id="211228"/>
    <lineage>
        <taxon>Eukaryota</taxon>
        <taxon>Metazoa</taxon>
        <taxon>Ecdysozoa</taxon>
        <taxon>Arthropoda</taxon>
        <taxon>Hexapoda</taxon>
        <taxon>Insecta</taxon>
        <taxon>Pterygota</taxon>
        <taxon>Neoptera</taxon>
        <taxon>Endopterygota</taxon>
        <taxon>Hymenoptera</taxon>
        <taxon>Cephoidea</taxon>
        <taxon>Cephidae</taxon>
        <taxon>Cephus</taxon>
    </lineage>
</organism>
<feature type="compositionally biased region" description="Basic and acidic residues" evidence="2">
    <location>
        <begin position="1251"/>
        <end position="1274"/>
    </location>
</feature>
<feature type="region of interest" description="Disordered" evidence="2">
    <location>
        <begin position="1229"/>
        <end position="1304"/>
    </location>
</feature>
<dbReference type="Proteomes" id="UP000694920">
    <property type="component" value="Unplaced"/>
</dbReference>
<evidence type="ECO:0000313" key="3">
    <source>
        <dbReference type="Proteomes" id="UP000694920"/>
    </source>
</evidence>
<feature type="coiled-coil region" evidence="1">
    <location>
        <begin position="1707"/>
        <end position="1748"/>
    </location>
</feature>
<keyword evidence="3" id="KW-1185">Reference proteome</keyword>
<feature type="compositionally biased region" description="Basic and acidic residues" evidence="2">
    <location>
        <begin position="184"/>
        <end position="194"/>
    </location>
</feature>
<feature type="region of interest" description="Disordered" evidence="2">
    <location>
        <begin position="444"/>
        <end position="466"/>
    </location>
</feature>
<protein>
    <submittedName>
        <fullName evidence="4 5">Uncharacterized protein LOC107263885 isoform X1</fullName>
    </submittedName>
</protein>
<feature type="compositionally biased region" description="Basic and acidic residues" evidence="2">
    <location>
        <begin position="1626"/>
        <end position="1644"/>
    </location>
</feature>
<feature type="region of interest" description="Disordered" evidence="2">
    <location>
        <begin position="1565"/>
        <end position="1587"/>
    </location>
</feature>
<feature type="region of interest" description="Disordered" evidence="2">
    <location>
        <begin position="483"/>
        <end position="516"/>
    </location>
</feature>
<name>A0AAJ7RAI9_CEPCN</name>
<evidence type="ECO:0000256" key="2">
    <source>
        <dbReference type="SAM" id="MobiDB-lite"/>
    </source>
</evidence>
<feature type="compositionally biased region" description="Polar residues" evidence="2">
    <location>
        <begin position="499"/>
        <end position="514"/>
    </location>
</feature>
<feature type="compositionally biased region" description="Basic and acidic residues" evidence="2">
    <location>
        <begin position="1499"/>
        <end position="1512"/>
    </location>
</feature>